<keyword evidence="4" id="KW-0158">Chromosome</keyword>
<name>A0ABP1NMX7_XYLVO</name>
<evidence type="ECO:0000256" key="1">
    <source>
        <dbReference type="ARBA" id="ARBA00004123"/>
    </source>
</evidence>
<proteinExistence type="inferred from homology"/>
<dbReference type="EMBL" id="CAXAJV020001292">
    <property type="protein sequence ID" value="CAL7942364.1"/>
    <property type="molecule type" value="Genomic_DNA"/>
</dbReference>
<dbReference type="InterPro" id="IPR019361">
    <property type="entry name" value="HPF1"/>
</dbReference>
<feature type="compositionally biased region" description="Basic and acidic residues" evidence="6">
    <location>
        <begin position="71"/>
        <end position="81"/>
    </location>
</feature>
<comment type="similarity">
    <text evidence="3">Belongs to the HPF1 family.</text>
</comment>
<dbReference type="PANTHER" id="PTHR13386:SF1">
    <property type="entry name" value="HISTONE PARYLATION FACTOR 1"/>
    <property type="match status" value="1"/>
</dbReference>
<keyword evidence="5" id="KW-0539">Nucleus</keyword>
<protein>
    <recommendedName>
        <fullName evidence="7">PBZ-type domain-containing protein</fullName>
    </recommendedName>
</protein>
<accession>A0ABP1NMX7</accession>
<dbReference type="Pfam" id="PF10228">
    <property type="entry name" value="HPF1"/>
    <property type="match status" value="1"/>
</dbReference>
<evidence type="ECO:0000256" key="6">
    <source>
        <dbReference type="SAM" id="MobiDB-lite"/>
    </source>
</evidence>
<organism evidence="8 9">
    <name type="scientific">Xylocopa violacea</name>
    <name type="common">Violet carpenter bee</name>
    <name type="synonym">Apis violacea</name>
    <dbReference type="NCBI Taxonomy" id="135666"/>
    <lineage>
        <taxon>Eukaryota</taxon>
        <taxon>Metazoa</taxon>
        <taxon>Ecdysozoa</taxon>
        <taxon>Arthropoda</taxon>
        <taxon>Hexapoda</taxon>
        <taxon>Insecta</taxon>
        <taxon>Pterygota</taxon>
        <taxon>Neoptera</taxon>
        <taxon>Endopterygota</taxon>
        <taxon>Hymenoptera</taxon>
        <taxon>Apocrita</taxon>
        <taxon>Aculeata</taxon>
        <taxon>Apoidea</taxon>
        <taxon>Anthophila</taxon>
        <taxon>Apidae</taxon>
        <taxon>Xylocopa</taxon>
        <taxon>Xylocopa</taxon>
    </lineage>
</organism>
<evidence type="ECO:0000259" key="7">
    <source>
        <dbReference type="Pfam" id="PF10283"/>
    </source>
</evidence>
<dbReference type="Proteomes" id="UP001642520">
    <property type="component" value="Unassembled WGS sequence"/>
</dbReference>
<keyword evidence="9" id="KW-1185">Reference proteome</keyword>
<dbReference type="InterPro" id="IPR019406">
    <property type="entry name" value="APLF_PBZ"/>
</dbReference>
<comment type="caution">
    <text evidence="8">The sequence shown here is derived from an EMBL/GenBank/DDBJ whole genome shotgun (WGS) entry which is preliminary data.</text>
</comment>
<sequence length="461" mass="53004">MPDDVKGRRETYEKDTRIACQYGIKCYQKNPEHHKKYKHPPPKESKKKKAKRTIFDKKRKRKNDDQVSNESPKRKTVKTDDEITDADLDNAVTSVENNIHDNQESCGIVEEPNSSNHTENNRKCNNLVTISSLLKDDEINVETDNVLPTDSQAIISCLFLTRMPKDFFQFYEFCQNVSKGNPFDALKDLHLEMVGPYDVFKKGFLNAKVESKQALLNHWRYYYDPPEFQTVIKDNGKDGLHFGYWRDDMSEKPVFVAKNKATVNCIIEPVAENIFGALDAHIGEKVKLASVFEKTRISQLHQKLKSFAKEKTITLEKNTSDMQARERKVVARTFHKAGIVVPYDKKTELGYRDLAVTDSELQKLLKQIEHPATPEARKTPISKLEEVIRLATIAADECDFGTVLELSHDLFSSGVTHIQTKTLNLFSLAYNLLQRPELLKIAEAHFENRRRGLNLSVLRFE</sequence>
<feature type="compositionally biased region" description="Basic residues" evidence="6">
    <location>
        <begin position="32"/>
        <end position="61"/>
    </location>
</feature>
<comment type="subcellular location">
    <subcellularLocation>
        <location evidence="2">Chromosome</location>
    </subcellularLocation>
    <subcellularLocation>
        <location evidence="1">Nucleus</location>
    </subcellularLocation>
</comment>
<evidence type="ECO:0000256" key="3">
    <source>
        <dbReference type="ARBA" id="ARBA00010803"/>
    </source>
</evidence>
<dbReference type="Pfam" id="PF10283">
    <property type="entry name" value="zf-CCHH"/>
    <property type="match status" value="1"/>
</dbReference>
<feature type="region of interest" description="Disordered" evidence="6">
    <location>
        <begin position="29"/>
        <end position="88"/>
    </location>
</feature>
<evidence type="ECO:0000256" key="5">
    <source>
        <dbReference type="ARBA" id="ARBA00023242"/>
    </source>
</evidence>
<reference evidence="8 9" key="1">
    <citation type="submission" date="2024-08" db="EMBL/GenBank/DDBJ databases">
        <authorList>
            <person name="Will J Nash"/>
            <person name="Angela Man"/>
            <person name="Seanna McTaggart"/>
            <person name="Kendall Baker"/>
            <person name="Tom Barker"/>
            <person name="Leah Catchpole"/>
            <person name="Alex Durrant"/>
            <person name="Karim Gharbi"/>
            <person name="Naomi Irish"/>
            <person name="Gemy Kaithakottil"/>
            <person name="Debby Ku"/>
            <person name="Aaliyah Providence"/>
            <person name="Felix Shaw"/>
            <person name="David Swarbreck"/>
            <person name="Chris Watkins"/>
            <person name="Ann M. McCartney"/>
            <person name="Giulio Formenti"/>
            <person name="Alice Mouton"/>
            <person name="Noel Vella"/>
            <person name="Bjorn M von Reumont"/>
            <person name="Adriana Vella"/>
            <person name="Wilfried Haerty"/>
        </authorList>
    </citation>
    <scope>NUCLEOTIDE SEQUENCE [LARGE SCALE GENOMIC DNA]</scope>
</reference>
<feature type="domain" description="PBZ-type" evidence="7">
    <location>
        <begin position="17"/>
        <end position="41"/>
    </location>
</feature>
<evidence type="ECO:0000313" key="9">
    <source>
        <dbReference type="Proteomes" id="UP001642520"/>
    </source>
</evidence>
<dbReference type="PANTHER" id="PTHR13386">
    <property type="entry name" value="HISTONE PARYLATION FACTOR 1"/>
    <property type="match status" value="1"/>
</dbReference>
<evidence type="ECO:0000256" key="4">
    <source>
        <dbReference type="ARBA" id="ARBA00022454"/>
    </source>
</evidence>
<evidence type="ECO:0000313" key="8">
    <source>
        <dbReference type="EMBL" id="CAL7942364.1"/>
    </source>
</evidence>
<gene>
    <name evidence="8" type="ORF">XYLVIOL_LOCUS5505</name>
</gene>
<evidence type="ECO:0000256" key="2">
    <source>
        <dbReference type="ARBA" id="ARBA00004286"/>
    </source>
</evidence>